<feature type="compositionally biased region" description="Low complexity" evidence="1">
    <location>
        <begin position="151"/>
        <end position="185"/>
    </location>
</feature>
<comment type="caution">
    <text evidence="2">The sequence shown here is derived from an EMBL/GenBank/DDBJ whole genome shotgun (WGS) entry which is preliminary data.</text>
</comment>
<dbReference type="RefSeq" id="XP_043005992.1">
    <property type="nucleotide sequence ID" value="XM_043156207.1"/>
</dbReference>
<organism evidence="2 3">
    <name type="scientific">Marasmius oreades</name>
    <name type="common">fairy-ring Marasmius</name>
    <dbReference type="NCBI Taxonomy" id="181124"/>
    <lineage>
        <taxon>Eukaryota</taxon>
        <taxon>Fungi</taxon>
        <taxon>Dikarya</taxon>
        <taxon>Basidiomycota</taxon>
        <taxon>Agaricomycotina</taxon>
        <taxon>Agaricomycetes</taxon>
        <taxon>Agaricomycetidae</taxon>
        <taxon>Agaricales</taxon>
        <taxon>Marasmiineae</taxon>
        <taxon>Marasmiaceae</taxon>
        <taxon>Marasmius</taxon>
    </lineage>
</organism>
<reference evidence="2" key="1">
    <citation type="journal article" date="2021" name="Genome Biol. Evol.">
        <title>The assembled and annotated genome of the fairy-ring fungus Marasmius oreades.</title>
        <authorList>
            <person name="Hiltunen M."/>
            <person name="Ament-Velasquez S.L."/>
            <person name="Johannesson H."/>
        </authorList>
    </citation>
    <scope>NUCLEOTIDE SEQUENCE</scope>
    <source>
        <strain evidence="2">03SP1</strain>
    </source>
</reference>
<proteinExistence type="predicted"/>
<dbReference type="EMBL" id="CM032187">
    <property type="protein sequence ID" value="KAG7089522.1"/>
    <property type="molecule type" value="Genomic_DNA"/>
</dbReference>
<evidence type="ECO:0000256" key="1">
    <source>
        <dbReference type="SAM" id="MobiDB-lite"/>
    </source>
</evidence>
<feature type="region of interest" description="Disordered" evidence="1">
    <location>
        <begin position="271"/>
        <end position="362"/>
    </location>
</feature>
<dbReference type="OrthoDB" id="3367070at2759"/>
<feature type="region of interest" description="Disordered" evidence="1">
    <location>
        <begin position="138"/>
        <end position="192"/>
    </location>
</feature>
<keyword evidence="3" id="KW-1185">Reference proteome</keyword>
<evidence type="ECO:0000313" key="2">
    <source>
        <dbReference type="EMBL" id="KAG7089522.1"/>
    </source>
</evidence>
<feature type="compositionally biased region" description="Low complexity" evidence="1">
    <location>
        <begin position="283"/>
        <end position="329"/>
    </location>
</feature>
<evidence type="ECO:0000313" key="3">
    <source>
        <dbReference type="Proteomes" id="UP001049176"/>
    </source>
</evidence>
<sequence length="465" mass="51186">MALAQRLNELAASHAQGLLNDDEYRLLRQDVFQRFSDTTIIPVESHVIPLESHELPITTMELTGPDLPGKKQVEFAIVNGPKSELPFPGQPHTQPCAKQNAVAAGVAYIIRRATRGRKLSKESKSSYYESQDKSRTIIPRLLPRKSSDLISTRSGSDTVSSHSHSRKTSLSSRTFSPPLSPSSSTHPQRNASFSKVDVTTAITGDDIFEDGELNTTTDIRQAMSELVEEGRRLIDALNDLERSVITKAYRDRSSVQPPLAETIISANWPSTPLSPPRNLRSASTSKPSITNIISTSSSSQSGRTIASRSSALHSPSFLKTKNSSSSLNSATLYATESQRSQASRMQRPRLNRKGSMSSLLSSRSRSNSFLSVAKDALNSATSNRSTGHLPLTAVAGERQVRADVVRRPSVSDGMTRGRGGEDEIDPLVLDVRKRRKEVICRYEARLEYLRARLKGAELHEKLLKR</sequence>
<dbReference type="GeneID" id="66080273"/>
<dbReference type="AlphaFoldDB" id="A0A9P7UPB1"/>
<name>A0A9P7UPB1_9AGAR</name>
<gene>
    <name evidence="2" type="ORF">E1B28_011198</name>
</gene>
<dbReference type="KEGG" id="more:E1B28_011198"/>
<feature type="compositionally biased region" description="Polar residues" evidence="1">
    <location>
        <begin position="330"/>
        <end position="344"/>
    </location>
</feature>
<dbReference type="Proteomes" id="UP001049176">
    <property type="component" value="Chromosome 7"/>
</dbReference>
<protein>
    <submittedName>
        <fullName evidence="2">Uncharacterized protein</fullName>
    </submittedName>
</protein>
<accession>A0A9P7UPB1</accession>